<keyword evidence="2" id="KW-1185">Reference proteome</keyword>
<dbReference type="AlphaFoldDB" id="A0A1I4GC22"/>
<dbReference type="Proteomes" id="UP000199533">
    <property type="component" value="Unassembled WGS sequence"/>
</dbReference>
<protein>
    <submittedName>
        <fullName evidence="1">Uncharacterized protein</fullName>
    </submittedName>
</protein>
<accession>A0A1I4GC22</accession>
<name>A0A1I4GC22_9PROT</name>
<dbReference type="EMBL" id="FOSP01000050">
    <property type="protein sequence ID" value="SFL26666.1"/>
    <property type="molecule type" value="Genomic_DNA"/>
</dbReference>
<sequence>MGTRILNDAQNSLNKRMQSKKSACYARTLPLMRGVMLYKQQMESPE</sequence>
<gene>
    <name evidence="1" type="ORF">SAMN05216302_10508</name>
</gene>
<evidence type="ECO:0000313" key="2">
    <source>
        <dbReference type="Proteomes" id="UP000199533"/>
    </source>
</evidence>
<organism evidence="1 2">
    <name type="scientific">Nitrosomonas aestuarii</name>
    <dbReference type="NCBI Taxonomy" id="52441"/>
    <lineage>
        <taxon>Bacteria</taxon>
        <taxon>Pseudomonadati</taxon>
        <taxon>Pseudomonadota</taxon>
        <taxon>Betaproteobacteria</taxon>
        <taxon>Nitrosomonadales</taxon>
        <taxon>Nitrosomonadaceae</taxon>
        <taxon>Nitrosomonas</taxon>
    </lineage>
</organism>
<evidence type="ECO:0000313" key="1">
    <source>
        <dbReference type="EMBL" id="SFL26666.1"/>
    </source>
</evidence>
<dbReference type="RefSeq" id="WP_170841740.1">
    <property type="nucleotide sequence ID" value="NZ_FOSP01000050.1"/>
</dbReference>
<reference evidence="2" key="1">
    <citation type="submission" date="2016-10" db="EMBL/GenBank/DDBJ databases">
        <authorList>
            <person name="Varghese N."/>
            <person name="Submissions S."/>
        </authorList>
    </citation>
    <scope>NUCLEOTIDE SEQUENCE [LARGE SCALE GENOMIC DNA]</scope>
    <source>
        <strain evidence="2">Nm69</strain>
    </source>
</reference>
<proteinExistence type="predicted"/>